<dbReference type="SUPFAM" id="SSF53474">
    <property type="entry name" value="alpha/beta-Hydrolases"/>
    <property type="match status" value="1"/>
</dbReference>
<dbReference type="InterPro" id="IPR000639">
    <property type="entry name" value="Epox_hydrolase-like"/>
</dbReference>
<dbReference type="GO" id="GO:0016787">
    <property type="term" value="F:hydrolase activity"/>
    <property type="evidence" value="ECO:0007669"/>
    <property type="project" value="UniProtKB-KW"/>
</dbReference>
<dbReference type="PANTHER" id="PTHR42977">
    <property type="entry name" value="HYDROLASE-RELATED"/>
    <property type="match status" value="1"/>
</dbReference>
<keyword evidence="4" id="KW-1185">Reference proteome</keyword>
<dbReference type="InterPro" id="IPR051340">
    <property type="entry name" value="Haloalkane_dehalogenase"/>
</dbReference>
<dbReference type="RefSeq" id="WP_230842507.1">
    <property type="nucleotide sequence ID" value="NZ_CP063845.1"/>
</dbReference>
<protein>
    <submittedName>
        <fullName evidence="3">Alpha/beta fold hydrolase</fullName>
    </submittedName>
</protein>
<dbReference type="PRINTS" id="PR00111">
    <property type="entry name" value="ABHYDROLASE"/>
</dbReference>
<dbReference type="InterPro" id="IPR029058">
    <property type="entry name" value="AB_hydrolase_fold"/>
</dbReference>
<evidence type="ECO:0000313" key="4">
    <source>
        <dbReference type="Proteomes" id="UP001054846"/>
    </source>
</evidence>
<name>A0ABY3PNT9_9CYAN</name>
<evidence type="ECO:0000256" key="1">
    <source>
        <dbReference type="ARBA" id="ARBA00022801"/>
    </source>
</evidence>
<dbReference type="InterPro" id="IPR000073">
    <property type="entry name" value="AB_hydrolase_1"/>
</dbReference>
<evidence type="ECO:0000313" key="3">
    <source>
        <dbReference type="EMBL" id="UFP95280.1"/>
    </source>
</evidence>
<dbReference type="PANTHER" id="PTHR42977:SF3">
    <property type="entry name" value="AB HYDROLASE-1 DOMAIN-CONTAINING PROTEIN"/>
    <property type="match status" value="1"/>
</dbReference>
<reference evidence="3 4" key="1">
    <citation type="journal article" date="2021" name="Genome Biol. Evol.">
        <title>Complete Genome Sequencing of a Novel Gloeobacter Species from a Waterfall Cave in Mexico.</title>
        <authorList>
            <person name="Saw J.H."/>
            <person name="Cardona T."/>
            <person name="Montejano G."/>
        </authorList>
    </citation>
    <scope>NUCLEOTIDE SEQUENCE [LARGE SCALE GENOMIC DNA]</scope>
    <source>
        <strain evidence="3">MG652769</strain>
    </source>
</reference>
<dbReference type="Pfam" id="PF00561">
    <property type="entry name" value="Abhydrolase_1"/>
    <property type="match status" value="1"/>
</dbReference>
<gene>
    <name evidence="3" type="ORF">ISF26_03245</name>
</gene>
<dbReference type="Gene3D" id="3.40.50.1820">
    <property type="entry name" value="alpha/beta hydrolase"/>
    <property type="match status" value="1"/>
</dbReference>
<keyword evidence="1 3" id="KW-0378">Hydrolase</keyword>
<sequence>MLIRESTVRAGAQRWFYRSAGSESGPPVLLLHGLPSHSHGWREAVPVLAERGLRVIAADWVGFGSSDKPDKSAFNYTPDAFIAALAAFIEALALEQFSLVVQGFLGSAGIQYALREPRRIARLAVINAPIATSAKLPWNLRQLGLPLVGEMLTQNPLSVDQTLEGGGYTVIANGDLGAFRRPYSESGDAGRALMLTVRNLELARAMAEIEAGLAPWRQNGPVRTPFALALIWGLRDRYLGEAMAKSFVAAHPQVEFFPVAQAGHYPLEQDPEAVNQALVRFVAQPR</sequence>
<accession>A0ABY3PNT9</accession>
<feature type="domain" description="AB hydrolase-1" evidence="2">
    <location>
        <begin position="26"/>
        <end position="268"/>
    </location>
</feature>
<dbReference type="Proteomes" id="UP001054846">
    <property type="component" value="Chromosome"/>
</dbReference>
<proteinExistence type="predicted"/>
<dbReference type="EMBL" id="CP063845">
    <property type="protein sequence ID" value="UFP95280.1"/>
    <property type="molecule type" value="Genomic_DNA"/>
</dbReference>
<dbReference type="PRINTS" id="PR00412">
    <property type="entry name" value="EPOXHYDRLASE"/>
</dbReference>
<evidence type="ECO:0000259" key="2">
    <source>
        <dbReference type="Pfam" id="PF00561"/>
    </source>
</evidence>
<organism evidence="3 4">
    <name type="scientific">Gloeobacter morelensis MG652769</name>
    <dbReference type="NCBI Taxonomy" id="2781736"/>
    <lineage>
        <taxon>Bacteria</taxon>
        <taxon>Bacillati</taxon>
        <taxon>Cyanobacteriota</taxon>
        <taxon>Cyanophyceae</taxon>
        <taxon>Gloeobacterales</taxon>
        <taxon>Gloeobacteraceae</taxon>
        <taxon>Gloeobacter</taxon>
        <taxon>Gloeobacter morelensis</taxon>
    </lineage>
</organism>